<feature type="compositionally biased region" description="Gly residues" evidence="1">
    <location>
        <begin position="63"/>
        <end position="72"/>
    </location>
</feature>
<dbReference type="EnsemblFungi" id="EJT71980">
    <property type="protein sequence ID" value="EJT71980"/>
    <property type="gene ID" value="GGTG_11230"/>
</dbReference>
<keyword evidence="4" id="KW-1185">Reference proteome</keyword>
<dbReference type="eggNOG" id="ENOG502R9U6">
    <property type="taxonomic scope" value="Eukaryota"/>
</dbReference>
<reference evidence="3" key="5">
    <citation type="submission" date="2018-04" db="UniProtKB">
        <authorList>
            <consortium name="EnsemblFungi"/>
        </authorList>
    </citation>
    <scope>IDENTIFICATION</scope>
    <source>
        <strain evidence="3">R3-111a-1</strain>
    </source>
</reference>
<dbReference type="Proteomes" id="UP000006039">
    <property type="component" value="Unassembled WGS sequence"/>
</dbReference>
<feature type="region of interest" description="Disordered" evidence="1">
    <location>
        <begin position="55"/>
        <end position="140"/>
    </location>
</feature>
<dbReference type="HOGENOM" id="CLU_148788_0_0_1"/>
<dbReference type="VEuPathDB" id="FungiDB:GGTG_11230"/>
<accession>J3PCL0</accession>
<evidence type="ECO:0000313" key="3">
    <source>
        <dbReference type="EnsemblFungi" id="EJT71980"/>
    </source>
</evidence>
<sequence length="161" mass="17297">MASGRTIWDEETHLALLLAVIKHAPPTSEQWTLIIEAVQAQGYNYTPGAAIQHLQKLRRKDNGGGASSGGDGPKTPAKRGGRGGGATSSKRKAKAAPVIEDDDDLGDDYFTPSKKPKREPKAKREAEVEDNTDPLVGLKEEVDDFGTADYGVANYEATDYV</sequence>
<reference evidence="3" key="4">
    <citation type="journal article" date="2015" name="G3 (Bethesda)">
        <title>Genome sequences of three phytopathogenic species of the Magnaporthaceae family of fungi.</title>
        <authorList>
            <person name="Okagaki L.H."/>
            <person name="Nunes C.C."/>
            <person name="Sailsbery J."/>
            <person name="Clay B."/>
            <person name="Brown D."/>
            <person name="John T."/>
            <person name="Oh Y."/>
            <person name="Young N."/>
            <person name="Fitzgerald M."/>
            <person name="Haas B.J."/>
            <person name="Zeng Q."/>
            <person name="Young S."/>
            <person name="Adiconis X."/>
            <person name="Fan L."/>
            <person name="Levin J.Z."/>
            <person name="Mitchell T.K."/>
            <person name="Okubara P.A."/>
            <person name="Farman M.L."/>
            <person name="Kohn L.M."/>
            <person name="Birren B."/>
            <person name="Ma L.-J."/>
            <person name="Dean R.A."/>
        </authorList>
    </citation>
    <scope>NUCLEOTIDE SEQUENCE</scope>
    <source>
        <strain evidence="3">R3-111a-1</strain>
    </source>
</reference>
<protein>
    <submittedName>
        <fullName evidence="2 3">Uncharacterized protein</fullName>
    </submittedName>
</protein>
<organism evidence="2">
    <name type="scientific">Gaeumannomyces tritici (strain R3-111a-1)</name>
    <name type="common">Wheat and barley take-all root rot fungus</name>
    <name type="synonym">Gaeumannomyces graminis var. tritici</name>
    <dbReference type="NCBI Taxonomy" id="644352"/>
    <lineage>
        <taxon>Eukaryota</taxon>
        <taxon>Fungi</taxon>
        <taxon>Dikarya</taxon>
        <taxon>Ascomycota</taxon>
        <taxon>Pezizomycotina</taxon>
        <taxon>Sordariomycetes</taxon>
        <taxon>Sordariomycetidae</taxon>
        <taxon>Magnaporthales</taxon>
        <taxon>Magnaporthaceae</taxon>
        <taxon>Gaeumannomyces</taxon>
    </lineage>
</organism>
<reference evidence="2" key="2">
    <citation type="submission" date="2010-07" db="EMBL/GenBank/DDBJ databases">
        <authorList>
            <consortium name="The Broad Institute Genome Sequencing Platform"/>
            <consortium name="Broad Institute Genome Sequencing Center for Infectious Disease"/>
            <person name="Ma L.-J."/>
            <person name="Dead R."/>
            <person name="Young S."/>
            <person name="Zeng Q."/>
            <person name="Koehrsen M."/>
            <person name="Alvarado L."/>
            <person name="Berlin A."/>
            <person name="Chapman S.B."/>
            <person name="Chen Z."/>
            <person name="Freedman E."/>
            <person name="Gellesch M."/>
            <person name="Goldberg J."/>
            <person name="Griggs A."/>
            <person name="Gujja S."/>
            <person name="Heilman E.R."/>
            <person name="Heiman D."/>
            <person name="Hepburn T."/>
            <person name="Howarth C."/>
            <person name="Jen D."/>
            <person name="Larson L."/>
            <person name="Mehta T."/>
            <person name="Neiman D."/>
            <person name="Pearson M."/>
            <person name="Roberts A."/>
            <person name="Saif S."/>
            <person name="Shea T."/>
            <person name="Shenoy N."/>
            <person name="Sisk P."/>
            <person name="Stolte C."/>
            <person name="Sykes S."/>
            <person name="Walk T."/>
            <person name="White J."/>
            <person name="Yandava C."/>
            <person name="Haas B."/>
            <person name="Nusbaum C."/>
            <person name="Birren B."/>
        </authorList>
    </citation>
    <scope>NUCLEOTIDE SEQUENCE</scope>
    <source>
        <strain evidence="2">R3-111a-1</strain>
    </source>
</reference>
<evidence type="ECO:0000313" key="4">
    <source>
        <dbReference type="Proteomes" id="UP000006039"/>
    </source>
</evidence>
<gene>
    <name evidence="3" type="primary">20351688</name>
    <name evidence="2" type="ORF">GGTG_11230</name>
</gene>
<dbReference type="RefSeq" id="XP_009227377.1">
    <property type="nucleotide sequence ID" value="XM_009229113.1"/>
</dbReference>
<reference evidence="4" key="1">
    <citation type="submission" date="2010-07" db="EMBL/GenBank/DDBJ databases">
        <title>The genome sequence of Gaeumannomyces graminis var. tritici strain R3-111a-1.</title>
        <authorList>
            <consortium name="The Broad Institute Genome Sequencing Platform"/>
            <person name="Ma L.-J."/>
            <person name="Dead R."/>
            <person name="Young S."/>
            <person name="Zeng Q."/>
            <person name="Koehrsen M."/>
            <person name="Alvarado L."/>
            <person name="Berlin A."/>
            <person name="Chapman S.B."/>
            <person name="Chen Z."/>
            <person name="Freedman E."/>
            <person name="Gellesch M."/>
            <person name="Goldberg J."/>
            <person name="Griggs A."/>
            <person name="Gujja S."/>
            <person name="Heilman E.R."/>
            <person name="Heiman D."/>
            <person name="Hepburn T."/>
            <person name="Howarth C."/>
            <person name="Jen D."/>
            <person name="Larson L."/>
            <person name="Mehta T."/>
            <person name="Neiman D."/>
            <person name="Pearson M."/>
            <person name="Roberts A."/>
            <person name="Saif S."/>
            <person name="Shea T."/>
            <person name="Shenoy N."/>
            <person name="Sisk P."/>
            <person name="Stolte C."/>
            <person name="Sykes S."/>
            <person name="Walk T."/>
            <person name="White J."/>
            <person name="Yandava C."/>
            <person name="Haas B."/>
            <person name="Nusbaum C."/>
            <person name="Birren B."/>
        </authorList>
    </citation>
    <scope>NUCLEOTIDE SEQUENCE [LARGE SCALE GENOMIC DNA]</scope>
    <source>
        <strain evidence="4">R3-111a-1</strain>
    </source>
</reference>
<dbReference type="GeneID" id="20351688"/>
<evidence type="ECO:0000313" key="2">
    <source>
        <dbReference type="EMBL" id="EJT71980.1"/>
    </source>
</evidence>
<dbReference type="AlphaFoldDB" id="J3PCL0"/>
<reference evidence="2" key="3">
    <citation type="submission" date="2010-09" db="EMBL/GenBank/DDBJ databases">
        <title>Annotation of Gaeumannomyces graminis var. tritici R3-111a-1.</title>
        <authorList>
            <consortium name="The Broad Institute Genome Sequencing Platform"/>
            <person name="Ma L.-J."/>
            <person name="Dead R."/>
            <person name="Young S.K."/>
            <person name="Zeng Q."/>
            <person name="Gargeya S."/>
            <person name="Fitzgerald M."/>
            <person name="Haas B."/>
            <person name="Abouelleil A."/>
            <person name="Alvarado L."/>
            <person name="Arachchi H.M."/>
            <person name="Berlin A."/>
            <person name="Brown A."/>
            <person name="Chapman S.B."/>
            <person name="Chen Z."/>
            <person name="Dunbar C."/>
            <person name="Freedman E."/>
            <person name="Gearin G."/>
            <person name="Gellesch M."/>
            <person name="Goldberg J."/>
            <person name="Griggs A."/>
            <person name="Gujja S."/>
            <person name="Heiman D."/>
            <person name="Howarth C."/>
            <person name="Larson L."/>
            <person name="Lui A."/>
            <person name="MacDonald P.J.P."/>
            <person name="Mehta T."/>
            <person name="Montmayeur A."/>
            <person name="Murphy C."/>
            <person name="Neiman D."/>
            <person name="Pearson M."/>
            <person name="Priest M."/>
            <person name="Roberts A."/>
            <person name="Saif S."/>
            <person name="Shea T."/>
            <person name="Shenoy N."/>
            <person name="Sisk P."/>
            <person name="Stolte C."/>
            <person name="Sykes S."/>
            <person name="Yandava C."/>
            <person name="Wortman J."/>
            <person name="Nusbaum C."/>
            <person name="Birren B."/>
        </authorList>
    </citation>
    <scope>NUCLEOTIDE SEQUENCE</scope>
    <source>
        <strain evidence="2">R3-111a-1</strain>
    </source>
</reference>
<dbReference type="STRING" id="644352.J3PCL0"/>
<proteinExistence type="predicted"/>
<name>J3PCL0_GAET3</name>
<evidence type="ECO:0000256" key="1">
    <source>
        <dbReference type="SAM" id="MobiDB-lite"/>
    </source>
</evidence>
<dbReference type="EMBL" id="GL385400">
    <property type="protein sequence ID" value="EJT71980.1"/>
    <property type="molecule type" value="Genomic_DNA"/>
</dbReference>
<dbReference type="OrthoDB" id="4525115at2759"/>